<sequence>MTYRDDGGERTGVLSGEEVHAMPPGVTLLDLIERGADGLRVAGEEALRRPATVRLDEVSLAAPIPRPPSIRDCLCFLDHMRNCQQAAGGGRVLKDVWYRIPAFYFACPATVLGPYDDAPIAREALGRTSNWRSAQSSEQLARICLSSKPKTRSSAT</sequence>
<name>X8AGH5_MYCXE</name>
<dbReference type="PANTHER" id="PTHR43211:SF1">
    <property type="entry name" value="BLL6422 PROTEIN"/>
    <property type="match status" value="1"/>
</dbReference>
<keyword evidence="1" id="KW-0378">Hydrolase</keyword>
<comment type="caution">
    <text evidence="1">The sequence shown here is derived from an EMBL/GenBank/DDBJ whole genome shotgun (WGS) entry which is preliminary data.</text>
</comment>
<reference evidence="1" key="1">
    <citation type="submission" date="2014-01" db="EMBL/GenBank/DDBJ databases">
        <authorList>
            <person name="Brown-Elliot B."/>
            <person name="Wallace R."/>
            <person name="Lenaerts A."/>
            <person name="Ordway D."/>
            <person name="DeGroote M.A."/>
            <person name="Parker T."/>
            <person name="Sizemore C."/>
            <person name="Tallon L.J."/>
            <person name="Sadzewicz L.K."/>
            <person name="Sengamalay N."/>
            <person name="Fraser C.M."/>
            <person name="Hine E."/>
            <person name="Shefchek K.A."/>
            <person name="Das S.P."/>
            <person name="Tettelin H."/>
        </authorList>
    </citation>
    <scope>NUCLEOTIDE SEQUENCE [LARGE SCALE GENOMIC DNA]</scope>
    <source>
        <strain evidence="1">4042</strain>
    </source>
</reference>
<dbReference type="Gene3D" id="3.90.850.10">
    <property type="entry name" value="Fumarylacetoacetase-like, C-terminal domain"/>
    <property type="match status" value="1"/>
</dbReference>
<dbReference type="AlphaFoldDB" id="X8AGH5"/>
<organism evidence="1">
    <name type="scientific">Mycobacterium xenopi 4042</name>
    <dbReference type="NCBI Taxonomy" id="1299334"/>
    <lineage>
        <taxon>Bacteria</taxon>
        <taxon>Bacillati</taxon>
        <taxon>Actinomycetota</taxon>
        <taxon>Actinomycetes</taxon>
        <taxon>Mycobacteriales</taxon>
        <taxon>Mycobacteriaceae</taxon>
        <taxon>Mycobacterium</taxon>
    </lineage>
</organism>
<evidence type="ECO:0000313" key="1">
    <source>
        <dbReference type="EMBL" id="EUA30118.1"/>
    </source>
</evidence>
<dbReference type="InterPro" id="IPR036663">
    <property type="entry name" value="Fumarylacetoacetase_C_sf"/>
</dbReference>
<dbReference type="PANTHER" id="PTHR43211">
    <property type="entry name" value="FUMARYLACETOACETATE HYDROLASE"/>
    <property type="match status" value="1"/>
</dbReference>
<accession>X8AGH5</accession>
<proteinExistence type="predicted"/>
<gene>
    <name evidence="1" type="ORF">I553_4374</name>
</gene>
<dbReference type="GO" id="GO:0016787">
    <property type="term" value="F:hydrolase activity"/>
    <property type="evidence" value="ECO:0007669"/>
    <property type="project" value="UniProtKB-KW"/>
</dbReference>
<dbReference type="PATRIC" id="fig|1299334.3.peg.6055"/>
<protein>
    <submittedName>
        <fullName evidence="1">Putative fumarylacetoacetate (FAA) hydrolase</fullName>
    </submittedName>
</protein>
<dbReference type="EMBL" id="JAOB01000060">
    <property type="protein sequence ID" value="EUA30118.1"/>
    <property type="molecule type" value="Genomic_DNA"/>
</dbReference>